<dbReference type="OrthoDB" id="9767863at2"/>
<feature type="transmembrane region" description="Helical" evidence="1">
    <location>
        <begin position="257"/>
        <end position="274"/>
    </location>
</feature>
<dbReference type="GO" id="GO:0016020">
    <property type="term" value="C:membrane"/>
    <property type="evidence" value="ECO:0007669"/>
    <property type="project" value="TreeGrafter"/>
</dbReference>
<sequence>MEILALVDKARPTLTSIQVLRGIAALFVAIGHVIAEFSRLPAFSGGYDENIVQFRFGVDLFFVISGFIMVYTTRGKPRTAAAGGQFLIARFLRISPLYWAATLLTIAIALALPSALNHEGMSAERILTSLFYLPHRNASGDFFPIVGPGWTLNYEMFFYLIFAVTFVLPWRSGIAALVVALGGIVALGALAPAGNDLIAYYTNAILLEFAFGALLGYAYVRGALNRLGRLALPAAAIAIAWIIALHLGGFEHMDQRVFFYGVPATLLVFAAVVADAQGKGIHWPFAMMLGDSSYSIYLTHLFVARAASIVTAKMLPGCPVWLFFVMTLAAVMLVGILTARWFEIPMHHFTSKVFRSGKQKTAA</sequence>
<feature type="transmembrane region" description="Helical" evidence="1">
    <location>
        <begin position="12"/>
        <end position="34"/>
    </location>
</feature>
<protein>
    <recommendedName>
        <fullName evidence="2">Acyltransferase 3 domain-containing protein</fullName>
    </recommendedName>
</protein>
<dbReference type="Proteomes" id="UP000245890">
    <property type="component" value="Unassembled WGS sequence"/>
</dbReference>
<feature type="transmembrane region" description="Helical" evidence="1">
    <location>
        <begin position="174"/>
        <end position="192"/>
    </location>
</feature>
<keyword evidence="1" id="KW-1133">Transmembrane helix</keyword>
<feature type="transmembrane region" description="Helical" evidence="1">
    <location>
        <begin position="227"/>
        <end position="245"/>
    </location>
</feature>
<dbReference type="AlphaFoldDB" id="A0A2U0SDU2"/>
<dbReference type="EMBL" id="QENQ01000001">
    <property type="protein sequence ID" value="PVX29552.1"/>
    <property type="molecule type" value="Genomic_DNA"/>
</dbReference>
<accession>A0A2U0SDU2</accession>
<evidence type="ECO:0000259" key="2">
    <source>
        <dbReference type="Pfam" id="PF01757"/>
    </source>
</evidence>
<feature type="transmembrane region" description="Helical" evidence="1">
    <location>
        <begin position="54"/>
        <end position="71"/>
    </location>
</feature>
<proteinExistence type="predicted"/>
<keyword evidence="4" id="KW-1185">Reference proteome</keyword>
<dbReference type="InterPro" id="IPR002656">
    <property type="entry name" value="Acyl_transf_3_dom"/>
</dbReference>
<comment type="caution">
    <text evidence="3">The sequence shown here is derived from an EMBL/GenBank/DDBJ whole genome shotgun (WGS) entry which is preliminary data.</text>
</comment>
<reference evidence="3 4" key="1">
    <citation type="submission" date="2018-05" db="EMBL/GenBank/DDBJ databases">
        <title>Description of Sphingomonas pokkalii sp nov, isolated from the rhizosphere of saline tolerant pokkali rice and its draft genome analysis.</title>
        <authorList>
            <person name="Menon R."/>
            <person name="Kumari S."/>
            <person name="Rameshkumar N."/>
        </authorList>
    </citation>
    <scope>NUCLEOTIDE SEQUENCE [LARGE SCALE GENOMIC DNA]</scope>
    <source>
        <strain evidence="3 4">L3B27</strain>
    </source>
</reference>
<evidence type="ECO:0000313" key="4">
    <source>
        <dbReference type="Proteomes" id="UP000245890"/>
    </source>
</evidence>
<dbReference type="GO" id="GO:0000271">
    <property type="term" value="P:polysaccharide biosynthetic process"/>
    <property type="evidence" value="ECO:0007669"/>
    <property type="project" value="TreeGrafter"/>
</dbReference>
<feature type="transmembrane region" description="Helical" evidence="1">
    <location>
        <begin position="91"/>
        <end position="112"/>
    </location>
</feature>
<dbReference type="InterPro" id="IPR050879">
    <property type="entry name" value="Acyltransferase_3"/>
</dbReference>
<dbReference type="PANTHER" id="PTHR23028">
    <property type="entry name" value="ACETYLTRANSFERASE"/>
    <property type="match status" value="1"/>
</dbReference>
<dbReference type="Pfam" id="PF01757">
    <property type="entry name" value="Acyl_transf_3"/>
    <property type="match status" value="1"/>
</dbReference>
<name>A0A2U0SDU2_9SPHN</name>
<feature type="domain" description="Acyltransferase 3" evidence="2">
    <location>
        <begin position="16"/>
        <end position="339"/>
    </location>
</feature>
<feature type="transmembrane region" description="Helical" evidence="1">
    <location>
        <begin position="198"/>
        <end position="220"/>
    </location>
</feature>
<dbReference type="PANTHER" id="PTHR23028:SF131">
    <property type="entry name" value="BLR2367 PROTEIN"/>
    <property type="match status" value="1"/>
</dbReference>
<feature type="transmembrane region" description="Helical" evidence="1">
    <location>
        <begin position="142"/>
        <end position="167"/>
    </location>
</feature>
<keyword evidence="1" id="KW-0812">Transmembrane</keyword>
<gene>
    <name evidence="3" type="ORF">DD559_09675</name>
</gene>
<evidence type="ECO:0000313" key="3">
    <source>
        <dbReference type="EMBL" id="PVX29552.1"/>
    </source>
</evidence>
<feature type="transmembrane region" description="Helical" evidence="1">
    <location>
        <begin position="321"/>
        <end position="342"/>
    </location>
</feature>
<organism evidence="3 4">
    <name type="scientific">Sphingomonas pokkalii</name>
    <dbReference type="NCBI Taxonomy" id="2175090"/>
    <lineage>
        <taxon>Bacteria</taxon>
        <taxon>Pseudomonadati</taxon>
        <taxon>Pseudomonadota</taxon>
        <taxon>Alphaproteobacteria</taxon>
        <taxon>Sphingomonadales</taxon>
        <taxon>Sphingomonadaceae</taxon>
        <taxon>Sphingomonas</taxon>
    </lineage>
</organism>
<evidence type="ECO:0000256" key="1">
    <source>
        <dbReference type="SAM" id="Phobius"/>
    </source>
</evidence>
<keyword evidence="1" id="KW-0472">Membrane</keyword>
<dbReference type="RefSeq" id="WP_116468987.1">
    <property type="nucleotide sequence ID" value="NZ_QENQ01000001.1"/>
</dbReference>
<dbReference type="GO" id="GO:0016747">
    <property type="term" value="F:acyltransferase activity, transferring groups other than amino-acyl groups"/>
    <property type="evidence" value="ECO:0007669"/>
    <property type="project" value="InterPro"/>
</dbReference>